<gene>
    <name evidence="2" type="ORF">FHP05_12280</name>
</gene>
<keyword evidence="3" id="KW-1185">Reference proteome</keyword>
<feature type="domain" description="Aminoglycoside phosphotransferase" evidence="1">
    <location>
        <begin position="157"/>
        <end position="241"/>
    </location>
</feature>
<dbReference type="EMBL" id="VDUW01000009">
    <property type="protein sequence ID" value="TXL62573.1"/>
    <property type="molecule type" value="Genomic_DNA"/>
</dbReference>
<accession>A0A5C8NQB0</accession>
<evidence type="ECO:0000313" key="2">
    <source>
        <dbReference type="EMBL" id="TXL62573.1"/>
    </source>
</evidence>
<name>A0A5C8NQB0_9BACI</name>
<dbReference type="RefSeq" id="WP_147668663.1">
    <property type="nucleotide sequence ID" value="NZ_VDUW01000009.1"/>
</dbReference>
<dbReference type="PANTHER" id="PTHR39179">
    <property type="entry name" value="SPORE COAT PROTEIN I"/>
    <property type="match status" value="1"/>
</dbReference>
<dbReference type="GO" id="GO:0042601">
    <property type="term" value="C:endospore-forming forespore"/>
    <property type="evidence" value="ECO:0007669"/>
    <property type="project" value="TreeGrafter"/>
</dbReference>
<dbReference type="AlphaFoldDB" id="A0A5C8NQB0"/>
<dbReference type="Pfam" id="PF01636">
    <property type="entry name" value="APH"/>
    <property type="match status" value="1"/>
</dbReference>
<dbReference type="InterPro" id="IPR002575">
    <property type="entry name" value="Aminoglycoside_PTrfase"/>
</dbReference>
<dbReference type="SUPFAM" id="SSF56112">
    <property type="entry name" value="Protein kinase-like (PK-like)"/>
    <property type="match status" value="1"/>
</dbReference>
<dbReference type="Gene3D" id="3.90.1200.10">
    <property type="match status" value="1"/>
</dbReference>
<dbReference type="Proteomes" id="UP000321574">
    <property type="component" value="Unassembled WGS sequence"/>
</dbReference>
<dbReference type="PANTHER" id="PTHR39179:SF3">
    <property type="entry name" value="COTS-RELATED PROTEIN"/>
    <property type="match status" value="1"/>
</dbReference>
<evidence type="ECO:0000313" key="3">
    <source>
        <dbReference type="Proteomes" id="UP000321574"/>
    </source>
</evidence>
<dbReference type="Gene3D" id="3.30.200.20">
    <property type="entry name" value="Phosphorylase Kinase, domain 1"/>
    <property type="match status" value="1"/>
</dbReference>
<organism evidence="2 3">
    <name type="scientific">Cerasibacillus terrae</name>
    <dbReference type="NCBI Taxonomy" id="2498845"/>
    <lineage>
        <taxon>Bacteria</taxon>
        <taxon>Bacillati</taxon>
        <taxon>Bacillota</taxon>
        <taxon>Bacilli</taxon>
        <taxon>Bacillales</taxon>
        <taxon>Bacillaceae</taxon>
        <taxon>Cerasibacillus</taxon>
    </lineage>
</organism>
<protein>
    <recommendedName>
        <fullName evidence="1">Aminoglycoside phosphotransferase domain-containing protein</fullName>
    </recommendedName>
</protein>
<proteinExistence type="predicted"/>
<comment type="caution">
    <text evidence="2">The sequence shown here is derived from an EMBL/GenBank/DDBJ whole genome shotgun (WGS) entry which is preliminary data.</text>
</comment>
<dbReference type="InterPro" id="IPR047175">
    <property type="entry name" value="CotS-like"/>
</dbReference>
<dbReference type="OrthoDB" id="2379727at2"/>
<sequence length="342" mass="41124">MNFVVDLLSYYQLYPTKIKQITKSLYKIEANGSTFALKKSSLTKETVPFFEQIYHIAFSKELVNFIPVYLTIHRKLYLEYGEAIYYLTPWFETKQQKNRYGPIFQVLGKIHYETKQVSTISNKELIISFQSYQTACQKQYKKLESFIAIFEEKRYMAPFELQVCTQFHHMEQLFKKIDQYLERLIEAIEKEHKWSYSLCHGDFHDNHVLQTPESLYVINWEQASFSHPMIDIVSYYKQACSHYSIDEEALLGAFHLYMEKNELQLNELYYILIYLLDPKDYMQVVESYLLDYNTNQLELIMGIERIFRVLLFGLKWEQLFHEYRNQDEEIDETTKSTSDEKQ</sequence>
<dbReference type="InterPro" id="IPR011009">
    <property type="entry name" value="Kinase-like_dom_sf"/>
</dbReference>
<reference evidence="2 3" key="1">
    <citation type="submission" date="2019-06" db="EMBL/GenBank/DDBJ databases">
        <title>Cerasibacillus sp. nov., isolated from maize field.</title>
        <authorList>
            <person name="Lin S.-Y."/>
            <person name="Tsai C.-F."/>
            <person name="Young C.-C."/>
        </authorList>
    </citation>
    <scope>NUCLEOTIDE SEQUENCE [LARGE SCALE GENOMIC DNA]</scope>
    <source>
        <strain evidence="2 3">CC-CFT480</strain>
    </source>
</reference>
<evidence type="ECO:0000259" key="1">
    <source>
        <dbReference type="Pfam" id="PF01636"/>
    </source>
</evidence>